<dbReference type="RefSeq" id="WP_060191829.1">
    <property type="nucleotide sequence ID" value="NZ_LPHD01000049.1"/>
</dbReference>
<evidence type="ECO:0000256" key="1">
    <source>
        <dbReference type="SAM" id="SignalP"/>
    </source>
</evidence>
<dbReference type="Proteomes" id="UP000060630">
    <property type="component" value="Unassembled WGS sequence"/>
</dbReference>
<evidence type="ECO:0000313" key="2">
    <source>
        <dbReference type="EMBL" id="KWA83715.1"/>
    </source>
</evidence>
<proteinExistence type="predicted"/>
<protein>
    <recommendedName>
        <fullName evidence="4">Peptidase inhibitor I78 family protein</fullName>
    </recommendedName>
</protein>
<organism evidence="2 3">
    <name type="scientific">Burkholderia ubonensis</name>
    <dbReference type="NCBI Taxonomy" id="101571"/>
    <lineage>
        <taxon>Bacteria</taxon>
        <taxon>Pseudomonadati</taxon>
        <taxon>Pseudomonadota</taxon>
        <taxon>Betaproteobacteria</taxon>
        <taxon>Burkholderiales</taxon>
        <taxon>Burkholderiaceae</taxon>
        <taxon>Burkholderia</taxon>
        <taxon>Burkholderia cepacia complex</taxon>
    </lineage>
</organism>
<dbReference type="EMBL" id="LPHD01000049">
    <property type="protein sequence ID" value="KWA83715.1"/>
    <property type="molecule type" value="Genomic_DNA"/>
</dbReference>
<evidence type="ECO:0000313" key="3">
    <source>
        <dbReference type="Proteomes" id="UP000060630"/>
    </source>
</evidence>
<feature type="signal peptide" evidence="1">
    <location>
        <begin position="1"/>
        <end position="19"/>
    </location>
</feature>
<accession>A0A125DMA1</accession>
<name>A0A125DMA1_9BURK</name>
<feature type="chain" id="PRO_5007177346" description="Peptidase inhibitor I78 family protein" evidence="1">
    <location>
        <begin position="20"/>
        <end position="96"/>
    </location>
</feature>
<comment type="caution">
    <text evidence="2">The sequence shown here is derived from an EMBL/GenBank/DDBJ whole genome shotgun (WGS) entry which is preliminary data.</text>
</comment>
<sequence length="96" mass="10551">MLKFLTPLILAAASTLAHAQPTEAAALPTLDQCTSFSQTLLNAPYGDDIAAKAKEHKLTVRVVSRDKQRFPVTMDYRTDRVNLHIKDGRVDKALCG</sequence>
<dbReference type="AlphaFoldDB" id="A0A125DMA1"/>
<keyword evidence="1" id="KW-0732">Signal</keyword>
<reference evidence="2 3" key="1">
    <citation type="submission" date="2015-11" db="EMBL/GenBank/DDBJ databases">
        <title>Expanding the genomic diversity of Burkholderia species for the development of highly accurate diagnostics.</title>
        <authorList>
            <person name="Sahl J."/>
            <person name="Keim P."/>
            <person name="Wagner D."/>
        </authorList>
    </citation>
    <scope>NUCLEOTIDE SEQUENCE [LARGE SCALE GENOMIC DNA]</scope>
    <source>
        <strain evidence="2 3">MSMB2087WGS</strain>
    </source>
</reference>
<gene>
    <name evidence="2" type="ORF">WL29_20320</name>
</gene>
<dbReference type="Gene3D" id="3.30.10.10">
    <property type="entry name" value="Trypsin Inhibitor V, subunit A"/>
    <property type="match status" value="1"/>
</dbReference>
<evidence type="ECO:0008006" key="4">
    <source>
        <dbReference type="Google" id="ProtNLM"/>
    </source>
</evidence>